<evidence type="ECO:0000313" key="1">
    <source>
        <dbReference type="EMBL" id="GBM95590.1"/>
    </source>
</evidence>
<sequence>MCSLPILDVLRPRSSTMHHKQDKGVMDKPKKMKLKHRLTCFWKRGVKIEFKPKPSKPPVPSKNRAPKPSIPPTVEFLEYHREKHAFLRKEIKFAQKLDSILEVGENADDPKMRSLPTLDKLRLKSSTIGQNFMEQNCSKWPDNDLFYMIEHEINPPDEPIVLKHQYTYEYVKWLQARKKQSEAPMFKRRFKRLKKFFKK</sequence>
<reference evidence="1 2" key="1">
    <citation type="journal article" date="2019" name="Sci. Rep.">
        <title>Orb-weaving spider Araneus ventricosus genome elucidates the spidroin gene catalogue.</title>
        <authorList>
            <person name="Kono N."/>
            <person name="Nakamura H."/>
            <person name="Ohtoshi R."/>
            <person name="Moran D.A.P."/>
            <person name="Shinohara A."/>
            <person name="Yoshida Y."/>
            <person name="Fujiwara M."/>
            <person name="Mori M."/>
            <person name="Tomita M."/>
            <person name="Arakawa K."/>
        </authorList>
    </citation>
    <scope>NUCLEOTIDE SEQUENCE [LARGE SCALE GENOMIC DNA]</scope>
</reference>
<protein>
    <submittedName>
        <fullName evidence="1">Uncharacterized protein</fullName>
    </submittedName>
</protein>
<dbReference type="Proteomes" id="UP000499080">
    <property type="component" value="Unassembled WGS sequence"/>
</dbReference>
<dbReference type="EMBL" id="BGPR01004071">
    <property type="protein sequence ID" value="GBM95590.1"/>
    <property type="molecule type" value="Genomic_DNA"/>
</dbReference>
<name>A0A4Y2JZU0_ARAVE</name>
<dbReference type="AlphaFoldDB" id="A0A4Y2JZU0"/>
<gene>
    <name evidence="1" type="ORF">AVEN_207050_1</name>
</gene>
<keyword evidence="2" id="KW-1185">Reference proteome</keyword>
<accession>A0A4Y2JZU0</accession>
<comment type="caution">
    <text evidence="1">The sequence shown here is derived from an EMBL/GenBank/DDBJ whole genome shotgun (WGS) entry which is preliminary data.</text>
</comment>
<proteinExistence type="predicted"/>
<organism evidence="1 2">
    <name type="scientific">Araneus ventricosus</name>
    <name type="common">Orbweaver spider</name>
    <name type="synonym">Epeira ventricosa</name>
    <dbReference type="NCBI Taxonomy" id="182803"/>
    <lineage>
        <taxon>Eukaryota</taxon>
        <taxon>Metazoa</taxon>
        <taxon>Ecdysozoa</taxon>
        <taxon>Arthropoda</taxon>
        <taxon>Chelicerata</taxon>
        <taxon>Arachnida</taxon>
        <taxon>Araneae</taxon>
        <taxon>Araneomorphae</taxon>
        <taxon>Entelegynae</taxon>
        <taxon>Araneoidea</taxon>
        <taxon>Araneidae</taxon>
        <taxon>Araneus</taxon>
    </lineage>
</organism>
<evidence type="ECO:0000313" key="2">
    <source>
        <dbReference type="Proteomes" id="UP000499080"/>
    </source>
</evidence>